<sequence>MTTEDNEQSPFTKPGFIIAAVVVFLIVVLGVVIGFVNANRNDPEPAPSSSSPTSTSAAPTTEPSAVAGGASVCGLGGEVLSGSLTTAPEAKWEYMGTTAYPTSAKFGPAEKSEKNYRYCFQHSPEGAVFAAANALVQGSSPEVSGPWIEYFLSAKTPNRSDLLTEVSSGASSETRMSISGFKILEYDGKNARIDLAAKAVGSGNSVYASAVYDLVWEDGDWKLLPQNPSNPLRIAQIPDVSGYVAWGE</sequence>
<evidence type="ECO:0000256" key="1">
    <source>
        <dbReference type="SAM" id="MobiDB-lite"/>
    </source>
</evidence>
<feature type="transmembrane region" description="Helical" evidence="2">
    <location>
        <begin position="16"/>
        <end position="36"/>
    </location>
</feature>
<keyword evidence="4" id="KW-0614">Plasmid</keyword>
<feature type="compositionally biased region" description="Low complexity" evidence="1">
    <location>
        <begin position="47"/>
        <end position="64"/>
    </location>
</feature>
<keyword evidence="5" id="KW-1185">Reference proteome</keyword>
<evidence type="ECO:0000313" key="4">
    <source>
        <dbReference type="EMBL" id="CBQ74071.1"/>
    </source>
</evidence>
<keyword evidence="2" id="KW-1133">Transmembrane helix</keyword>
<accession>A0ABP1TYR5</accession>
<evidence type="ECO:0000256" key="2">
    <source>
        <dbReference type="SAM" id="Phobius"/>
    </source>
</evidence>
<dbReference type="EMBL" id="FQ311475">
    <property type="protein sequence ID" value="CBQ74071.1"/>
    <property type="molecule type" value="Genomic_DNA"/>
</dbReference>
<evidence type="ECO:0000259" key="3">
    <source>
        <dbReference type="Pfam" id="PF26526"/>
    </source>
</evidence>
<gene>
    <name evidence="4" type="ordered locus">AARI_pI00290</name>
</gene>
<dbReference type="Pfam" id="PF26526">
    <property type="entry name" value="DUF8175"/>
    <property type="match status" value="1"/>
</dbReference>
<feature type="region of interest" description="Disordered" evidence="1">
    <location>
        <begin position="40"/>
        <end position="64"/>
    </location>
</feature>
<dbReference type="Proteomes" id="UP000006878">
    <property type="component" value="Plasmid pRE117-1"/>
</dbReference>
<proteinExistence type="predicted"/>
<name>A0ABP1TYR5_GLUAR</name>
<evidence type="ECO:0000313" key="5">
    <source>
        <dbReference type="Proteomes" id="UP000006878"/>
    </source>
</evidence>
<organism evidence="4 5">
    <name type="scientific">Glutamicibacter arilaitensis (strain DSM 16368 / CIP 108037 / IAM 15318 / JCM 13566 / NCIMB 14258 / Re117)</name>
    <name type="common">Arthrobacter arilaitensis</name>
    <dbReference type="NCBI Taxonomy" id="861360"/>
    <lineage>
        <taxon>Bacteria</taxon>
        <taxon>Bacillati</taxon>
        <taxon>Actinomycetota</taxon>
        <taxon>Actinomycetes</taxon>
        <taxon>Micrococcales</taxon>
        <taxon>Micrococcaceae</taxon>
        <taxon>Glutamicibacter</taxon>
    </lineage>
</organism>
<dbReference type="GeneID" id="303183607"/>
<dbReference type="InterPro" id="IPR058488">
    <property type="entry name" value="DUF8175"/>
</dbReference>
<dbReference type="RefSeq" id="WP_013347388.1">
    <property type="nucleotide sequence ID" value="NC_014549.1"/>
</dbReference>
<keyword evidence="2" id="KW-0812">Transmembrane</keyword>
<geneLocation type="plasmid" evidence="4 5">
    <name>pRE117-1</name>
</geneLocation>
<feature type="domain" description="DUF8175" evidence="3">
    <location>
        <begin position="56"/>
        <end position="244"/>
    </location>
</feature>
<protein>
    <submittedName>
        <fullName evidence="4">Hypothetical membrane protein</fullName>
    </submittedName>
</protein>
<reference evidence="5" key="1">
    <citation type="journal article" date="2010" name="PLoS ONE">
        <title>The Arthrobacter arilaitensis Re117 genome sequence reveals its genetic adaptation to the surface of cheese.</title>
        <authorList>
            <person name="Monnet C."/>
            <person name="Loux V."/>
            <person name="Gibrat J.F."/>
            <person name="Spinnler E."/>
            <person name="Barbe V."/>
            <person name="Vacherie B."/>
            <person name="Gavory F."/>
            <person name="Gourbeyre E."/>
            <person name="Siguier P."/>
            <person name="Chandler M."/>
            <person name="Elleuch R."/>
            <person name="Irlinger F."/>
            <person name="Vallaeys T."/>
        </authorList>
    </citation>
    <scope>NUCLEOTIDE SEQUENCE</scope>
    <source>
        <strain evidence="5">DSM 16368 / CIP 108037 / IAM 15318 / JCM 13566 / Re117</strain>
    </source>
</reference>
<keyword evidence="2" id="KW-0472">Membrane</keyword>
<reference evidence="5" key="2">
    <citation type="submission" date="2010-07" db="EMBL/GenBank/DDBJ databases">
        <title>Complete genome sequence of Arthrobacter arilaitensis (strain DSM 16368 / CIP 108037 / JCM 13566 / Re117).</title>
        <authorList>
            <person name="Genoscope."/>
        </authorList>
    </citation>
    <scope>NUCLEOTIDE SEQUENCE [LARGE SCALE GENOMIC DNA]</scope>
    <source>
        <strain evidence="5">DSM 16368 / CIP 108037 / IAM 15318 / JCM 13566 / Re117</strain>
        <plasmid evidence="5">pRE117-1</plasmid>
    </source>
</reference>